<dbReference type="EMBL" id="JADNYJ010000149">
    <property type="protein sequence ID" value="KAF8879427.1"/>
    <property type="molecule type" value="Genomic_DNA"/>
</dbReference>
<sequence length="209" mass="23372">MAIAPPLELDVSNVQESLHMGNNPMEDIYIEYQAPMSNLTHDPAPVHQNSVLPGNVPAGPVVLSNSTKYLTHLLKLYFPECTNPTWKSPEQLKACKMAVTQVEIFIAVFFTGSSKSLFFTLPAVHEKNKKGVPYQTFVVIPTNALPYDQFQKVRNAGLNAIIWKAKGNNPPPNVQIVFIEMETALSQAFKTYVLFTLWALQVVYFDTKS</sequence>
<comment type="caution">
    <text evidence="1">The sequence shown here is derived from an EMBL/GenBank/DDBJ whole genome shotgun (WGS) entry which is preliminary data.</text>
</comment>
<accession>A0A9P5ND90</accession>
<reference evidence="1" key="1">
    <citation type="submission" date="2020-11" db="EMBL/GenBank/DDBJ databases">
        <authorList>
            <consortium name="DOE Joint Genome Institute"/>
            <person name="Ahrendt S."/>
            <person name="Riley R."/>
            <person name="Andreopoulos W."/>
            <person name="LaButti K."/>
            <person name="Pangilinan J."/>
            <person name="Ruiz-duenas F.J."/>
            <person name="Barrasa J.M."/>
            <person name="Sanchez-Garcia M."/>
            <person name="Camarero S."/>
            <person name="Miyauchi S."/>
            <person name="Serrano A."/>
            <person name="Linde D."/>
            <person name="Babiker R."/>
            <person name="Drula E."/>
            <person name="Ayuso-Fernandez I."/>
            <person name="Pacheco R."/>
            <person name="Padilla G."/>
            <person name="Ferreira P."/>
            <person name="Barriuso J."/>
            <person name="Kellner H."/>
            <person name="Castanera R."/>
            <person name="Alfaro M."/>
            <person name="Ramirez L."/>
            <person name="Pisabarro A.G."/>
            <person name="Kuo A."/>
            <person name="Tritt A."/>
            <person name="Lipzen A."/>
            <person name="He G."/>
            <person name="Yan M."/>
            <person name="Ng V."/>
            <person name="Cullen D."/>
            <person name="Martin F."/>
            <person name="Rosso M.-N."/>
            <person name="Henrissat B."/>
            <person name="Hibbett D."/>
            <person name="Martinez A.T."/>
            <person name="Grigoriev I.V."/>
        </authorList>
    </citation>
    <scope>NUCLEOTIDE SEQUENCE</scope>
    <source>
        <strain evidence="1">AH 44721</strain>
    </source>
</reference>
<protein>
    <submittedName>
        <fullName evidence="1">Uncharacterized protein</fullName>
    </submittedName>
</protein>
<dbReference type="OrthoDB" id="2608216at2759"/>
<dbReference type="InterPro" id="IPR027417">
    <property type="entry name" value="P-loop_NTPase"/>
</dbReference>
<dbReference type="Proteomes" id="UP000724874">
    <property type="component" value="Unassembled WGS sequence"/>
</dbReference>
<gene>
    <name evidence="1" type="ORF">CPB84DRAFT_1852102</name>
</gene>
<dbReference type="AlphaFoldDB" id="A0A9P5ND90"/>
<name>A0A9P5ND90_GYMJU</name>
<organism evidence="1 2">
    <name type="scientific">Gymnopilus junonius</name>
    <name type="common">Spectacular rustgill mushroom</name>
    <name type="synonym">Gymnopilus spectabilis subsp. junonius</name>
    <dbReference type="NCBI Taxonomy" id="109634"/>
    <lineage>
        <taxon>Eukaryota</taxon>
        <taxon>Fungi</taxon>
        <taxon>Dikarya</taxon>
        <taxon>Basidiomycota</taxon>
        <taxon>Agaricomycotina</taxon>
        <taxon>Agaricomycetes</taxon>
        <taxon>Agaricomycetidae</taxon>
        <taxon>Agaricales</taxon>
        <taxon>Agaricineae</taxon>
        <taxon>Hymenogastraceae</taxon>
        <taxon>Gymnopilus</taxon>
    </lineage>
</organism>
<keyword evidence="2" id="KW-1185">Reference proteome</keyword>
<evidence type="ECO:0000313" key="2">
    <source>
        <dbReference type="Proteomes" id="UP000724874"/>
    </source>
</evidence>
<dbReference type="SUPFAM" id="SSF52540">
    <property type="entry name" value="P-loop containing nucleoside triphosphate hydrolases"/>
    <property type="match status" value="1"/>
</dbReference>
<evidence type="ECO:0000313" key="1">
    <source>
        <dbReference type="EMBL" id="KAF8879427.1"/>
    </source>
</evidence>
<proteinExistence type="predicted"/>
<dbReference type="Gene3D" id="3.40.50.300">
    <property type="entry name" value="P-loop containing nucleotide triphosphate hydrolases"/>
    <property type="match status" value="1"/>
</dbReference>